<evidence type="ECO:0000313" key="2">
    <source>
        <dbReference type="EMBL" id="RPA76247.1"/>
    </source>
</evidence>
<dbReference type="AlphaFoldDB" id="A0A3N4HSG9"/>
<evidence type="ECO:0008006" key="4">
    <source>
        <dbReference type="Google" id="ProtNLM"/>
    </source>
</evidence>
<name>A0A3N4HSG9_ASCIM</name>
<keyword evidence="1" id="KW-0732">Signal</keyword>
<organism evidence="2 3">
    <name type="scientific">Ascobolus immersus RN42</name>
    <dbReference type="NCBI Taxonomy" id="1160509"/>
    <lineage>
        <taxon>Eukaryota</taxon>
        <taxon>Fungi</taxon>
        <taxon>Dikarya</taxon>
        <taxon>Ascomycota</taxon>
        <taxon>Pezizomycotina</taxon>
        <taxon>Pezizomycetes</taxon>
        <taxon>Pezizales</taxon>
        <taxon>Ascobolaceae</taxon>
        <taxon>Ascobolus</taxon>
    </lineage>
</organism>
<keyword evidence="3" id="KW-1185">Reference proteome</keyword>
<evidence type="ECO:0000256" key="1">
    <source>
        <dbReference type="SAM" id="SignalP"/>
    </source>
</evidence>
<reference evidence="2 3" key="1">
    <citation type="journal article" date="2018" name="Nat. Ecol. Evol.">
        <title>Pezizomycetes genomes reveal the molecular basis of ectomycorrhizal truffle lifestyle.</title>
        <authorList>
            <person name="Murat C."/>
            <person name="Payen T."/>
            <person name="Noel B."/>
            <person name="Kuo A."/>
            <person name="Morin E."/>
            <person name="Chen J."/>
            <person name="Kohler A."/>
            <person name="Krizsan K."/>
            <person name="Balestrini R."/>
            <person name="Da Silva C."/>
            <person name="Montanini B."/>
            <person name="Hainaut M."/>
            <person name="Levati E."/>
            <person name="Barry K.W."/>
            <person name="Belfiori B."/>
            <person name="Cichocki N."/>
            <person name="Clum A."/>
            <person name="Dockter R.B."/>
            <person name="Fauchery L."/>
            <person name="Guy J."/>
            <person name="Iotti M."/>
            <person name="Le Tacon F."/>
            <person name="Lindquist E.A."/>
            <person name="Lipzen A."/>
            <person name="Malagnac F."/>
            <person name="Mello A."/>
            <person name="Molinier V."/>
            <person name="Miyauchi S."/>
            <person name="Poulain J."/>
            <person name="Riccioni C."/>
            <person name="Rubini A."/>
            <person name="Sitrit Y."/>
            <person name="Splivallo R."/>
            <person name="Traeger S."/>
            <person name="Wang M."/>
            <person name="Zifcakova L."/>
            <person name="Wipf D."/>
            <person name="Zambonelli A."/>
            <person name="Paolocci F."/>
            <person name="Nowrousian M."/>
            <person name="Ottonello S."/>
            <person name="Baldrian P."/>
            <person name="Spatafora J.W."/>
            <person name="Henrissat B."/>
            <person name="Nagy L.G."/>
            <person name="Aury J.M."/>
            <person name="Wincker P."/>
            <person name="Grigoriev I.V."/>
            <person name="Bonfante P."/>
            <person name="Martin F.M."/>
        </authorList>
    </citation>
    <scope>NUCLEOTIDE SEQUENCE [LARGE SCALE GENOMIC DNA]</scope>
    <source>
        <strain evidence="2 3">RN42</strain>
    </source>
</reference>
<feature type="chain" id="PRO_5018156098" description="Secreted protein" evidence="1">
    <location>
        <begin position="27"/>
        <end position="114"/>
    </location>
</feature>
<protein>
    <recommendedName>
        <fullName evidence="4">Secreted protein</fullName>
    </recommendedName>
</protein>
<proteinExistence type="predicted"/>
<dbReference type="Proteomes" id="UP000275078">
    <property type="component" value="Unassembled WGS sequence"/>
</dbReference>
<accession>A0A3N4HSG9</accession>
<sequence length="114" mass="12414">MKGRRFMACRRLVLGWVRAAPPIVWGVQGRRGGGGAWGIGGALVIPGRLPGGGFIATGTSRSYWRGLDGGRWSKPPTGRCGAAWATLLVSLSLPRYFLLYLRITIPSFFIHLFL</sequence>
<gene>
    <name evidence="2" type="ORF">BJ508DRAFT_10422</name>
</gene>
<feature type="signal peptide" evidence="1">
    <location>
        <begin position="1"/>
        <end position="26"/>
    </location>
</feature>
<evidence type="ECO:0000313" key="3">
    <source>
        <dbReference type="Proteomes" id="UP000275078"/>
    </source>
</evidence>
<dbReference type="EMBL" id="ML119748">
    <property type="protein sequence ID" value="RPA76247.1"/>
    <property type="molecule type" value="Genomic_DNA"/>
</dbReference>